<dbReference type="SMR" id="A0A6C2UIN2"/>
<dbReference type="Gene3D" id="2.60.120.260">
    <property type="entry name" value="Galactose-binding domain-like"/>
    <property type="match status" value="1"/>
</dbReference>
<proteinExistence type="predicted"/>
<feature type="signal peptide" evidence="1">
    <location>
        <begin position="1"/>
        <end position="21"/>
    </location>
</feature>
<feature type="chain" id="PRO_5025691075" description="Glycoside hydrolase family 29 N-terminal domain-containing protein" evidence="1">
    <location>
        <begin position="22"/>
        <end position="508"/>
    </location>
</feature>
<keyword evidence="4" id="KW-1185">Reference proteome</keyword>
<evidence type="ECO:0000313" key="4">
    <source>
        <dbReference type="Proteomes" id="UP000346198"/>
    </source>
</evidence>
<dbReference type="RefSeq" id="WP_136061144.1">
    <property type="nucleotide sequence ID" value="NZ_CAAHFH010000001.1"/>
</dbReference>
<feature type="domain" description="Glycoside hydrolase family 29 N-terminal" evidence="2">
    <location>
        <begin position="233"/>
        <end position="347"/>
    </location>
</feature>
<reference evidence="3 4" key="1">
    <citation type="submission" date="2019-04" db="EMBL/GenBank/DDBJ databases">
        <authorList>
            <person name="Van Vliet M D."/>
        </authorList>
    </citation>
    <scope>NUCLEOTIDE SEQUENCE [LARGE SCALE GENOMIC DNA]</scope>
    <source>
        <strain evidence="3 4">F21</strain>
    </source>
</reference>
<dbReference type="GO" id="GO:0005975">
    <property type="term" value="P:carbohydrate metabolic process"/>
    <property type="evidence" value="ECO:0007669"/>
    <property type="project" value="InterPro"/>
</dbReference>
<evidence type="ECO:0000313" key="3">
    <source>
        <dbReference type="EMBL" id="VGO19733.1"/>
    </source>
</evidence>
<evidence type="ECO:0000256" key="1">
    <source>
        <dbReference type="SAM" id="SignalP"/>
    </source>
</evidence>
<dbReference type="Pfam" id="PF01120">
    <property type="entry name" value="Alpha_L_fucos"/>
    <property type="match status" value="1"/>
</dbReference>
<dbReference type="AlphaFoldDB" id="A0A6C2UIN2"/>
<accession>A0A6C2UIN2</accession>
<name>A0A6C2UIN2_9BACT</name>
<gene>
    <name evidence="3" type="ORF">SCARR_01792</name>
</gene>
<protein>
    <recommendedName>
        <fullName evidence="2">Glycoside hydrolase family 29 N-terminal domain-containing protein</fullName>
    </recommendedName>
</protein>
<dbReference type="GO" id="GO:0004560">
    <property type="term" value="F:alpha-L-fucosidase activity"/>
    <property type="evidence" value="ECO:0007669"/>
    <property type="project" value="InterPro"/>
</dbReference>
<evidence type="ECO:0000259" key="2">
    <source>
        <dbReference type="Pfam" id="PF01120"/>
    </source>
</evidence>
<dbReference type="SUPFAM" id="SSF51445">
    <property type="entry name" value="(Trans)glycosidases"/>
    <property type="match status" value="1"/>
</dbReference>
<organism evidence="3 4">
    <name type="scientific">Pontiella sulfatireligans</name>
    <dbReference type="NCBI Taxonomy" id="2750658"/>
    <lineage>
        <taxon>Bacteria</taxon>
        <taxon>Pseudomonadati</taxon>
        <taxon>Kiritimatiellota</taxon>
        <taxon>Kiritimatiellia</taxon>
        <taxon>Kiritimatiellales</taxon>
        <taxon>Pontiellaceae</taxon>
        <taxon>Pontiella</taxon>
    </lineage>
</organism>
<dbReference type="Gene3D" id="3.20.20.80">
    <property type="entry name" value="Glycosidases"/>
    <property type="match status" value="1"/>
</dbReference>
<dbReference type="InterPro" id="IPR057739">
    <property type="entry name" value="Glyco_hydro_29_N"/>
</dbReference>
<dbReference type="InterPro" id="IPR017853">
    <property type="entry name" value="GH"/>
</dbReference>
<dbReference type="Proteomes" id="UP000346198">
    <property type="component" value="Unassembled WGS sequence"/>
</dbReference>
<keyword evidence="1" id="KW-0732">Signal</keyword>
<dbReference type="EMBL" id="CAAHFH010000001">
    <property type="protein sequence ID" value="VGO19733.1"/>
    <property type="molecule type" value="Genomic_DNA"/>
</dbReference>
<sequence length="508" mass="56358">MLNRNTRMTLCLCLSIISAQAQTESRPKLEIPQLRADDVTAIIASSGELSGNAKRHFRSANVVNGFKSPQDTVTWTVSVPKEDDYVVSVLFSKKEQTILEVSSGDSVLKAPSFVRTWKHRPYFWRQEMPGTLHLKAGENKITFRLPDPATSEGKGDDNAPRFGQGVTENFHLFSIELGTAAARKAQVERAQAIRGDASWMIDGKYGLFVHWSALSHALQGDEPRVKWFQKSVEMFDVQVFADAIERTGAAWITFTATHQGFYWPGPNAAIDKIAPGRTAKRDLLGEIINELDKRGIRTMFYLHTGYNGYDPKVWREAVGATGSDPQKYSDNIEAILRECSLRYGEKLKGFGYTDGALAWDYPLNPSWEGWARAIKAGNPKAVVGFSSNRGTGVSPFSDLAVTDSASEIGTIDRQLIGPGRQLGDVTPAWWCLMDKGGWLANKPMNGTISGGPVHSTEEYVDFFKRMAEEKVPVTINLIMTADVTAEHPIFNPECMAVMEEIRKTIRGK</sequence>